<dbReference type="Pfam" id="PF20365">
    <property type="entry name" value="DUF6660"/>
    <property type="match status" value="1"/>
</dbReference>
<reference evidence="2 3" key="1">
    <citation type="submission" date="2021-11" db="EMBL/GenBank/DDBJ databases">
        <title>Genomic of Niabella pedocola.</title>
        <authorList>
            <person name="Wu T."/>
        </authorList>
    </citation>
    <scope>NUCLEOTIDE SEQUENCE [LARGE SCALE GENOMIC DNA]</scope>
    <source>
        <strain evidence="2 3">JCM 31011</strain>
    </source>
</reference>
<proteinExistence type="predicted"/>
<keyword evidence="1" id="KW-0732">Signal</keyword>
<comment type="caution">
    <text evidence="2">The sequence shown here is derived from an EMBL/GenBank/DDBJ whole genome shotgun (WGS) entry which is preliminary data.</text>
</comment>
<evidence type="ECO:0000313" key="3">
    <source>
        <dbReference type="Proteomes" id="UP001199816"/>
    </source>
</evidence>
<dbReference type="RefSeq" id="WP_231002518.1">
    <property type="nucleotide sequence ID" value="NZ_JAJNEC010000003.1"/>
</dbReference>
<sequence>MKGFLFLFGFYLLSLIAVPCSDGGDACNGDDNVVALQTASGHTHTTEHCTPLCLCNCCSSVVAKIPLAPAVSSGAIVPAGFKTALYADQYLAGFKARIWQPPKPVC</sequence>
<evidence type="ECO:0008006" key="4">
    <source>
        <dbReference type="Google" id="ProtNLM"/>
    </source>
</evidence>
<gene>
    <name evidence="2" type="ORF">LQ567_02495</name>
</gene>
<evidence type="ECO:0000256" key="1">
    <source>
        <dbReference type="SAM" id="SignalP"/>
    </source>
</evidence>
<dbReference type="InterPro" id="IPR046601">
    <property type="entry name" value="DUF6660"/>
</dbReference>
<keyword evidence="3" id="KW-1185">Reference proteome</keyword>
<name>A0ABS8PMX9_9BACT</name>
<accession>A0ABS8PMX9</accession>
<dbReference type="EMBL" id="JAJNEC010000003">
    <property type="protein sequence ID" value="MCD2421613.1"/>
    <property type="molecule type" value="Genomic_DNA"/>
</dbReference>
<evidence type="ECO:0000313" key="2">
    <source>
        <dbReference type="EMBL" id="MCD2421613.1"/>
    </source>
</evidence>
<dbReference type="Proteomes" id="UP001199816">
    <property type="component" value="Unassembled WGS sequence"/>
</dbReference>
<feature type="signal peptide" evidence="1">
    <location>
        <begin position="1"/>
        <end position="19"/>
    </location>
</feature>
<feature type="chain" id="PRO_5045483245" description="Secreted protein" evidence="1">
    <location>
        <begin position="20"/>
        <end position="106"/>
    </location>
</feature>
<protein>
    <recommendedName>
        <fullName evidence="4">Secreted protein</fullName>
    </recommendedName>
</protein>
<organism evidence="2 3">
    <name type="scientific">Niabella pedocola</name>
    <dbReference type="NCBI Taxonomy" id="1752077"/>
    <lineage>
        <taxon>Bacteria</taxon>
        <taxon>Pseudomonadati</taxon>
        <taxon>Bacteroidota</taxon>
        <taxon>Chitinophagia</taxon>
        <taxon>Chitinophagales</taxon>
        <taxon>Chitinophagaceae</taxon>
        <taxon>Niabella</taxon>
    </lineage>
</organism>